<dbReference type="PANTHER" id="PTHR13618:SF1">
    <property type="entry name" value="PROTEIN ROGDI HOMOLOG"/>
    <property type="match status" value="1"/>
</dbReference>
<accession>A0A1V9X6K0</accession>
<name>A0A1V9X6K0_9ACAR</name>
<reference evidence="2 3" key="1">
    <citation type="journal article" date="2017" name="Gigascience">
        <title>Draft genome of the honey bee ectoparasitic mite, Tropilaelaps mercedesae, is shaped by the parasitic life history.</title>
        <authorList>
            <person name="Dong X."/>
            <person name="Armstrong S.D."/>
            <person name="Xia D."/>
            <person name="Makepeace B.L."/>
            <person name="Darby A.C."/>
            <person name="Kadowaki T."/>
        </authorList>
    </citation>
    <scope>NUCLEOTIDE SEQUENCE [LARGE SCALE GENOMIC DNA]</scope>
    <source>
        <strain evidence="2">Wuxi-XJTLU</strain>
    </source>
</reference>
<evidence type="ECO:0000256" key="1">
    <source>
        <dbReference type="ARBA" id="ARBA00005535"/>
    </source>
</evidence>
<dbReference type="PANTHER" id="PTHR13618">
    <property type="entry name" value="LEUCINE ZIPPER CONTAINING TRANSCRIPTION FACTOR LZF1"/>
    <property type="match status" value="1"/>
</dbReference>
<dbReference type="EMBL" id="MNPL01021809">
    <property type="protein sequence ID" value="OQR69220.1"/>
    <property type="molecule type" value="Genomic_DNA"/>
</dbReference>
<dbReference type="OrthoDB" id="66510at2759"/>
<dbReference type="Proteomes" id="UP000192247">
    <property type="component" value="Unassembled WGS sequence"/>
</dbReference>
<protein>
    <submittedName>
        <fullName evidence="2">Protein rogdi-like</fullName>
    </submittedName>
</protein>
<gene>
    <name evidence="2" type="ORF">BIW11_04414</name>
</gene>
<proteinExistence type="inferred from homology"/>
<sequence>MANLEVRPEGATPIINGTSINLNEIETLQREYEWLLKYEVNDIVEQLQGVIAECSKRFPLSIPGHHQTETRSDKFVMQNTIATSADQSKVVATLTGDSISHADITLRLPKHAQPSQRTIVQNDAQWKLQQIQDAGNHLMQAMNLLNPNREGGRFKFTSGQEVRNLMSDVMTCVGRGRACLVVPKKRTIEEIMQSRNMKSLQPPLPSDVAVSFYIQSYKLVFAVYHVQKDSQGQQKFDAECHVPWLSEVLVLFTVALQLCQQLKDKVEVFNQYNDFIVPDKI</sequence>
<dbReference type="AlphaFoldDB" id="A0A1V9X6K0"/>
<dbReference type="InParanoid" id="A0A1V9X6K0"/>
<comment type="caution">
    <text evidence="2">The sequence shown here is derived from an EMBL/GenBank/DDBJ whole genome shotgun (WGS) entry which is preliminary data.</text>
</comment>
<evidence type="ECO:0000313" key="2">
    <source>
        <dbReference type="EMBL" id="OQR69220.1"/>
    </source>
</evidence>
<dbReference type="GO" id="GO:0043291">
    <property type="term" value="C:RAVE complex"/>
    <property type="evidence" value="ECO:0007669"/>
    <property type="project" value="TreeGrafter"/>
</dbReference>
<dbReference type="STRING" id="418985.A0A1V9X6K0"/>
<dbReference type="FunCoup" id="A0A1V9X6K0">
    <property type="interactions" value="402"/>
</dbReference>
<dbReference type="Pfam" id="PF10259">
    <property type="entry name" value="Rogdi_lz"/>
    <property type="match status" value="1"/>
</dbReference>
<comment type="similarity">
    <text evidence="1">Belongs to the rogdi family.</text>
</comment>
<organism evidence="2 3">
    <name type="scientific">Tropilaelaps mercedesae</name>
    <dbReference type="NCBI Taxonomy" id="418985"/>
    <lineage>
        <taxon>Eukaryota</taxon>
        <taxon>Metazoa</taxon>
        <taxon>Ecdysozoa</taxon>
        <taxon>Arthropoda</taxon>
        <taxon>Chelicerata</taxon>
        <taxon>Arachnida</taxon>
        <taxon>Acari</taxon>
        <taxon>Parasitiformes</taxon>
        <taxon>Mesostigmata</taxon>
        <taxon>Gamasina</taxon>
        <taxon>Dermanyssoidea</taxon>
        <taxon>Laelapidae</taxon>
        <taxon>Tropilaelaps</taxon>
    </lineage>
</organism>
<evidence type="ECO:0000313" key="3">
    <source>
        <dbReference type="Proteomes" id="UP000192247"/>
    </source>
</evidence>
<dbReference type="InterPro" id="IPR028241">
    <property type="entry name" value="RAVE2/Rogdi"/>
</dbReference>
<keyword evidence="3" id="KW-1185">Reference proteome</keyword>